<keyword evidence="4" id="KW-1185">Reference proteome</keyword>
<dbReference type="InterPro" id="IPR007842">
    <property type="entry name" value="HEPN_dom"/>
</dbReference>
<evidence type="ECO:0000313" key="4">
    <source>
        <dbReference type="Proteomes" id="UP000181790"/>
    </source>
</evidence>
<comment type="similarity">
    <text evidence="1">Belongs to the UPF0332 family.</text>
</comment>
<dbReference type="OrthoDB" id="961104at2"/>
<reference evidence="3 4" key="1">
    <citation type="submission" date="2016-10" db="EMBL/GenBank/DDBJ databases">
        <title>Arsenicibacter rosenii gen. nov., sp. nov., an efficient arsenic-methylating bacterium isolated from an arsenic-contaminated paddy soil.</title>
        <authorList>
            <person name="Huang K."/>
        </authorList>
    </citation>
    <scope>NUCLEOTIDE SEQUENCE [LARGE SCALE GENOMIC DNA]</scope>
    <source>
        <strain evidence="3 4">SM-1</strain>
    </source>
</reference>
<evidence type="ECO:0000313" key="3">
    <source>
        <dbReference type="EMBL" id="OIN56181.1"/>
    </source>
</evidence>
<dbReference type="PANTHER" id="PTHR36565">
    <property type="entry name" value="UPF0332 PROTEIN TM_1000"/>
    <property type="match status" value="1"/>
</dbReference>
<sequence>MSEDLIFSIRKAEGYLENAKVLAATPFPNGAISSSYYCFFWLVRGLLADKNIVTKRHSSAREMFSLHFIKTREIAERYKDDFNELFNHRQIVDYDVDGEFPQEEINMCIQKAEDFLNFVKSNYA</sequence>
<organism evidence="3 4">
    <name type="scientific">Arsenicibacter rosenii</name>
    <dbReference type="NCBI Taxonomy" id="1750698"/>
    <lineage>
        <taxon>Bacteria</taxon>
        <taxon>Pseudomonadati</taxon>
        <taxon>Bacteroidota</taxon>
        <taxon>Cytophagia</taxon>
        <taxon>Cytophagales</taxon>
        <taxon>Spirosomataceae</taxon>
        <taxon>Arsenicibacter</taxon>
    </lineage>
</organism>
<dbReference type="Proteomes" id="UP000181790">
    <property type="component" value="Unassembled WGS sequence"/>
</dbReference>
<evidence type="ECO:0000259" key="2">
    <source>
        <dbReference type="Pfam" id="PF05168"/>
    </source>
</evidence>
<accession>A0A1S2VBR5</accession>
<dbReference type="EMBL" id="MORL01000027">
    <property type="protein sequence ID" value="OIN56181.1"/>
    <property type="molecule type" value="Genomic_DNA"/>
</dbReference>
<feature type="domain" description="HEPN" evidence="2">
    <location>
        <begin position="8"/>
        <end position="121"/>
    </location>
</feature>
<protein>
    <recommendedName>
        <fullName evidence="2">HEPN domain-containing protein</fullName>
    </recommendedName>
</protein>
<comment type="caution">
    <text evidence="3">The sequence shown here is derived from an EMBL/GenBank/DDBJ whole genome shotgun (WGS) entry which is preliminary data.</text>
</comment>
<evidence type="ECO:0000256" key="1">
    <source>
        <dbReference type="ARBA" id="ARBA00038248"/>
    </source>
</evidence>
<proteinExistence type="inferred from homology"/>
<dbReference type="RefSeq" id="WP_071506204.1">
    <property type="nucleotide sequence ID" value="NZ_MORL01000027.1"/>
</dbReference>
<dbReference type="Pfam" id="PF05168">
    <property type="entry name" value="HEPN"/>
    <property type="match status" value="1"/>
</dbReference>
<gene>
    <name evidence="3" type="ORF">BLX24_26265</name>
</gene>
<name>A0A1S2VBR5_9BACT</name>
<dbReference type="AlphaFoldDB" id="A0A1S2VBR5"/>
<dbReference type="InterPro" id="IPR052226">
    <property type="entry name" value="UPF0332_toxin"/>
</dbReference>
<dbReference type="Gene3D" id="1.20.120.330">
    <property type="entry name" value="Nucleotidyltransferases domain 2"/>
    <property type="match status" value="1"/>
</dbReference>
<dbReference type="PANTHER" id="PTHR36565:SF1">
    <property type="entry name" value="UPF0332 PROTEIN TM_1000"/>
    <property type="match status" value="1"/>
</dbReference>